<dbReference type="KEGG" id="clup:CLUP02_00367"/>
<organism evidence="2 3">
    <name type="scientific">Colletotrichum lupini</name>
    <dbReference type="NCBI Taxonomy" id="145971"/>
    <lineage>
        <taxon>Eukaryota</taxon>
        <taxon>Fungi</taxon>
        <taxon>Dikarya</taxon>
        <taxon>Ascomycota</taxon>
        <taxon>Pezizomycotina</taxon>
        <taxon>Sordariomycetes</taxon>
        <taxon>Hypocreomycetidae</taxon>
        <taxon>Glomerellales</taxon>
        <taxon>Glomerellaceae</taxon>
        <taxon>Colletotrichum</taxon>
        <taxon>Colletotrichum acutatum species complex</taxon>
    </lineage>
</organism>
<protein>
    <submittedName>
        <fullName evidence="2">Uncharacterized protein</fullName>
    </submittedName>
</protein>
<feature type="compositionally biased region" description="Basic residues" evidence="1">
    <location>
        <begin position="364"/>
        <end position="381"/>
    </location>
</feature>
<dbReference type="AlphaFoldDB" id="A0A9Q8SB95"/>
<feature type="region of interest" description="Disordered" evidence="1">
    <location>
        <begin position="86"/>
        <end position="127"/>
    </location>
</feature>
<feature type="region of interest" description="Disordered" evidence="1">
    <location>
        <begin position="357"/>
        <end position="389"/>
    </location>
</feature>
<dbReference type="Proteomes" id="UP000830671">
    <property type="component" value="Chromosome 1"/>
</dbReference>
<evidence type="ECO:0000256" key="1">
    <source>
        <dbReference type="SAM" id="MobiDB-lite"/>
    </source>
</evidence>
<keyword evidence="3" id="KW-1185">Reference proteome</keyword>
<feature type="region of interest" description="Disordered" evidence="1">
    <location>
        <begin position="6"/>
        <end position="41"/>
    </location>
</feature>
<feature type="compositionally biased region" description="Polar residues" evidence="1">
    <location>
        <begin position="11"/>
        <end position="20"/>
    </location>
</feature>
<accession>A0A9Q8SB95</accession>
<sequence>MRCLARRLVGTSPSDLSSCGRQFKLNAGPRKERQEEEQESQHCTTKTEACLFLLSCLKGLLFEPNQDGLYTTSKSVRHEPLAVASNQPPTAAFQEAPPAHQSSEHGSSFLPCLPGGSRPPPPPQAPVDVSLACPDGMPRIDAAQTLADGNSHGSLRSRCHPHASTRKAIGPAAAVTLPDTLPTPESYCKQHTLVLFVIHFLDPTDWMKAFTAQKQHTSSSSGSTMLDIPAAHMAASCFIDNQKANGHSLHKVPRSSPSQDARDTLPAGFHQLSVRQRCSGSSLAATSFRSPRHAPRPWDRYLLKPRGTLDSPRAHRVLFSRSQVPGRKPPVCGIAGDVRKTSSSPSSVFLLAAPSLFSGTRPQGQKRPHPHKRSTRFRKGTPKSLLHDF</sequence>
<dbReference type="RefSeq" id="XP_049135374.1">
    <property type="nucleotide sequence ID" value="XM_049279417.1"/>
</dbReference>
<evidence type="ECO:0000313" key="3">
    <source>
        <dbReference type="Proteomes" id="UP000830671"/>
    </source>
</evidence>
<gene>
    <name evidence="2" type="ORF">CLUP02_00367</name>
</gene>
<dbReference type="GeneID" id="73334427"/>
<evidence type="ECO:0000313" key="2">
    <source>
        <dbReference type="EMBL" id="UQC73721.1"/>
    </source>
</evidence>
<name>A0A9Q8SB95_9PEZI</name>
<reference evidence="2" key="1">
    <citation type="journal article" date="2021" name="Mol. Plant Microbe Interact.">
        <title>Complete Genome Sequence of the Plant-Pathogenic Fungus Colletotrichum lupini.</title>
        <authorList>
            <person name="Baroncelli R."/>
            <person name="Pensec F."/>
            <person name="Da Lio D."/>
            <person name="Boufleur T."/>
            <person name="Vicente I."/>
            <person name="Sarrocco S."/>
            <person name="Picot A."/>
            <person name="Baraldi E."/>
            <person name="Sukno S."/>
            <person name="Thon M."/>
            <person name="Le Floch G."/>
        </authorList>
    </citation>
    <scope>NUCLEOTIDE SEQUENCE</scope>
    <source>
        <strain evidence="2">IMI 504893</strain>
    </source>
</reference>
<dbReference type="EMBL" id="CP019471">
    <property type="protein sequence ID" value="UQC73721.1"/>
    <property type="molecule type" value="Genomic_DNA"/>
</dbReference>
<proteinExistence type="predicted"/>